<evidence type="ECO:0000313" key="2">
    <source>
        <dbReference type="Proteomes" id="UP000636709"/>
    </source>
</evidence>
<proteinExistence type="predicted"/>
<gene>
    <name evidence="1" type="ORF">HU200_012368</name>
</gene>
<keyword evidence="2" id="KW-1185">Reference proteome</keyword>
<sequence>MNTATPRSYTVM</sequence>
<accession>A0A835FFJ1</accession>
<protein>
    <submittedName>
        <fullName evidence="1">Uncharacterized protein</fullName>
    </submittedName>
</protein>
<evidence type="ECO:0000313" key="1">
    <source>
        <dbReference type="EMBL" id="KAF8750568.1"/>
    </source>
</evidence>
<reference evidence="1" key="1">
    <citation type="submission" date="2020-07" db="EMBL/GenBank/DDBJ databases">
        <title>Genome sequence and genetic diversity analysis of an under-domesticated orphan crop, white fonio (Digitaria exilis).</title>
        <authorList>
            <person name="Bennetzen J.L."/>
            <person name="Chen S."/>
            <person name="Ma X."/>
            <person name="Wang X."/>
            <person name="Yssel A.E.J."/>
            <person name="Chaluvadi S.R."/>
            <person name="Johnson M."/>
            <person name="Gangashetty P."/>
            <person name="Hamidou F."/>
            <person name="Sanogo M.D."/>
            <person name="Zwaenepoel A."/>
            <person name="Wallace J."/>
            <person name="Van De Peer Y."/>
            <person name="Van Deynze A."/>
        </authorList>
    </citation>
    <scope>NUCLEOTIDE SEQUENCE</scope>
    <source>
        <tissue evidence="1">Leaves</tissue>
    </source>
</reference>
<dbReference type="EMBL" id="JACEFO010000998">
    <property type="protein sequence ID" value="KAF8750568.1"/>
    <property type="molecule type" value="Genomic_DNA"/>
</dbReference>
<comment type="caution">
    <text evidence="1">The sequence shown here is derived from an EMBL/GenBank/DDBJ whole genome shotgun (WGS) entry which is preliminary data.</text>
</comment>
<organism evidence="1 2">
    <name type="scientific">Digitaria exilis</name>
    <dbReference type="NCBI Taxonomy" id="1010633"/>
    <lineage>
        <taxon>Eukaryota</taxon>
        <taxon>Viridiplantae</taxon>
        <taxon>Streptophyta</taxon>
        <taxon>Embryophyta</taxon>
        <taxon>Tracheophyta</taxon>
        <taxon>Spermatophyta</taxon>
        <taxon>Magnoliopsida</taxon>
        <taxon>Liliopsida</taxon>
        <taxon>Poales</taxon>
        <taxon>Poaceae</taxon>
        <taxon>PACMAD clade</taxon>
        <taxon>Panicoideae</taxon>
        <taxon>Panicodae</taxon>
        <taxon>Paniceae</taxon>
        <taxon>Anthephorinae</taxon>
        <taxon>Digitaria</taxon>
    </lineage>
</organism>
<dbReference type="Proteomes" id="UP000636709">
    <property type="component" value="Unassembled WGS sequence"/>
</dbReference>
<name>A0A835FFJ1_9POAL</name>